<dbReference type="OrthoDB" id="1895088at2759"/>
<keyword evidence="7" id="KW-0325">Glycoprotein</keyword>
<dbReference type="InterPro" id="IPR009000">
    <property type="entry name" value="Transl_B-barrel_sf"/>
</dbReference>
<proteinExistence type="inferred from homology"/>
<gene>
    <name evidence="11" type="ORF">CTI12_AA457540</name>
</gene>
<dbReference type="GO" id="GO:1990904">
    <property type="term" value="C:ribonucleoprotein complex"/>
    <property type="evidence" value="ECO:0007669"/>
    <property type="project" value="UniProtKB-KW"/>
</dbReference>
<evidence type="ECO:0000259" key="10">
    <source>
        <dbReference type="Pfam" id="PF04862"/>
    </source>
</evidence>
<keyword evidence="12" id="KW-1185">Reference proteome</keyword>
<dbReference type="InterPro" id="IPR052437">
    <property type="entry name" value="Pectin_Meth_Modulator"/>
</dbReference>
<dbReference type="PANTHER" id="PTHR31265">
    <property type="entry name" value="OS02G0527500 PROTEIN-RELATED"/>
    <property type="match status" value="1"/>
</dbReference>
<dbReference type="PANTHER" id="PTHR31265:SF28">
    <property type="entry name" value="EMB|CAB87702.1"/>
    <property type="match status" value="1"/>
</dbReference>
<name>A0A2U1LL72_ARTAN</name>
<accession>A0A2U1LL72</accession>
<keyword evidence="8" id="KW-0687">Ribonucleoprotein</keyword>
<evidence type="ECO:0000256" key="5">
    <source>
        <dbReference type="ARBA" id="ARBA00022729"/>
    </source>
</evidence>
<dbReference type="Proteomes" id="UP000245207">
    <property type="component" value="Unassembled WGS sequence"/>
</dbReference>
<evidence type="ECO:0000313" key="11">
    <source>
        <dbReference type="EMBL" id="PWA49731.1"/>
    </source>
</evidence>
<keyword evidence="6" id="KW-0689">Ribosomal protein</keyword>
<dbReference type="GO" id="GO:0005840">
    <property type="term" value="C:ribosome"/>
    <property type="evidence" value="ECO:0007669"/>
    <property type="project" value="UniProtKB-KW"/>
</dbReference>
<dbReference type="GO" id="GO:0005576">
    <property type="term" value="C:extracellular region"/>
    <property type="evidence" value="ECO:0007669"/>
    <property type="project" value="UniProtKB-SubCell"/>
</dbReference>
<reference evidence="11 12" key="1">
    <citation type="journal article" date="2018" name="Mol. Plant">
        <title>The genome of Artemisia annua provides insight into the evolution of Asteraceae family and artemisinin biosynthesis.</title>
        <authorList>
            <person name="Shen Q."/>
            <person name="Zhang L."/>
            <person name="Liao Z."/>
            <person name="Wang S."/>
            <person name="Yan T."/>
            <person name="Shi P."/>
            <person name="Liu M."/>
            <person name="Fu X."/>
            <person name="Pan Q."/>
            <person name="Wang Y."/>
            <person name="Lv Z."/>
            <person name="Lu X."/>
            <person name="Zhang F."/>
            <person name="Jiang W."/>
            <person name="Ma Y."/>
            <person name="Chen M."/>
            <person name="Hao X."/>
            <person name="Li L."/>
            <person name="Tang Y."/>
            <person name="Lv G."/>
            <person name="Zhou Y."/>
            <person name="Sun X."/>
            <person name="Brodelius P.E."/>
            <person name="Rose J.K.C."/>
            <person name="Tang K."/>
        </authorList>
    </citation>
    <scope>NUCLEOTIDE SEQUENCE [LARGE SCALE GENOMIC DNA]</scope>
    <source>
        <strain evidence="12">cv. Huhao1</strain>
        <tissue evidence="11">Leaf</tissue>
    </source>
</reference>
<keyword evidence="9" id="KW-0812">Transmembrane</keyword>
<comment type="caution">
    <text evidence="11">The sequence shown here is derived from an EMBL/GenBank/DDBJ whole genome shotgun (WGS) entry which is preliminary data.</text>
</comment>
<evidence type="ECO:0000313" key="12">
    <source>
        <dbReference type="Proteomes" id="UP000245207"/>
    </source>
</evidence>
<evidence type="ECO:0000256" key="3">
    <source>
        <dbReference type="ARBA" id="ARBA00006540"/>
    </source>
</evidence>
<evidence type="ECO:0000256" key="8">
    <source>
        <dbReference type="ARBA" id="ARBA00023274"/>
    </source>
</evidence>
<dbReference type="Pfam" id="PF00297">
    <property type="entry name" value="Ribosomal_L3"/>
    <property type="match status" value="1"/>
</dbReference>
<feature type="transmembrane region" description="Helical" evidence="9">
    <location>
        <begin position="504"/>
        <end position="521"/>
    </location>
</feature>
<keyword evidence="4" id="KW-0964">Secreted</keyword>
<dbReference type="AlphaFoldDB" id="A0A2U1LL72"/>
<organism evidence="11 12">
    <name type="scientific">Artemisia annua</name>
    <name type="common">Sweet wormwood</name>
    <dbReference type="NCBI Taxonomy" id="35608"/>
    <lineage>
        <taxon>Eukaryota</taxon>
        <taxon>Viridiplantae</taxon>
        <taxon>Streptophyta</taxon>
        <taxon>Embryophyta</taxon>
        <taxon>Tracheophyta</taxon>
        <taxon>Spermatophyta</taxon>
        <taxon>Magnoliopsida</taxon>
        <taxon>eudicotyledons</taxon>
        <taxon>Gunneridae</taxon>
        <taxon>Pentapetalae</taxon>
        <taxon>asterids</taxon>
        <taxon>campanulids</taxon>
        <taxon>Asterales</taxon>
        <taxon>Asteraceae</taxon>
        <taxon>Asteroideae</taxon>
        <taxon>Anthemideae</taxon>
        <taxon>Artemisiinae</taxon>
        <taxon>Artemisia</taxon>
    </lineage>
</organism>
<dbReference type="Pfam" id="PF04862">
    <property type="entry name" value="DUF642"/>
    <property type="match status" value="1"/>
</dbReference>
<dbReference type="EMBL" id="PKPP01008808">
    <property type="protein sequence ID" value="PWA49731.1"/>
    <property type="molecule type" value="Genomic_DNA"/>
</dbReference>
<protein>
    <recommendedName>
        <fullName evidence="10">DUF642 domain-containing protein</fullName>
    </recommendedName>
</protein>
<comment type="similarity">
    <text evidence="3">Belongs to the universal ribosomal protein uL3 family.</text>
</comment>
<evidence type="ECO:0000256" key="2">
    <source>
        <dbReference type="ARBA" id="ARBA00004613"/>
    </source>
</evidence>
<sequence>MSHRKFEHPRHGSLGFLPRKRAARHRGKVKAFPKDNLTKPCRLTAFLGYKAGMTHIVREVEKPGSRNTIWNFTMRSIGVGSSEKHSVTFKADFSNTDWVPVSFHSFNLLILLKGFMMMAYVPKEANCCWAKPTKTALAMDLRMIVVTLYIFASFVSSRGATLQNPNFESPPTNITTNATSQFVLLDTRTNVIPGWSFNGTVWYVTAGGNVSLPGNGHGMRLGPNGMINQTFKSDKDYTYDYVLTFTLAPSSMDCANNFTAVNVSGPTGSQVFSYKESVGTEMWQTYAFSLWSVEIRKGVMGIQIQSVVTGSRGNMTCWPVVDTFIIASIENPRMYHDRGLVNSGFEVGPTFLDNSSQGILLEDDWNNDPDKAIQSPLQQWKILGIVKYIDSKHFAVPRGRGAVELIYASPSGIVTNIYFLEHGQVTLDFIMGDANDSSIGVGSSERHSLTFKAEFSSRESVSISFYTLNETRTSDNRVLCGPVIDSPRLQLLSSLSSEKVQIKFMIPSFILTLLLLFNYSIKPRALQIFEYVYPT</sequence>
<evidence type="ECO:0000256" key="7">
    <source>
        <dbReference type="ARBA" id="ARBA00023180"/>
    </source>
</evidence>
<dbReference type="InterPro" id="IPR000597">
    <property type="entry name" value="Ribosomal_uL3"/>
</dbReference>
<keyword evidence="9" id="KW-1133">Transmembrane helix</keyword>
<dbReference type="InterPro" id="IPR006946">
    <property type="entry name" value="DGR2-like_dom"/>
</dbReference>
<dbReference type="SUPFAM" id="SSF50447">
    <property type="entry name" value="Translation proteins"/>
    <property type="match status" value="1"/>
</dbReference>
<evidence type="ECO:0000256" key="9">
    <source>
        <dbReference type="SAM" id="Phobius"/>
    </source>
</evidence>
<evidence type="ECO:0000256" key="1">
    <source>
        <dbReference type="ARBA" id="ARBA00004196"/>
    </source>
</evidence>
<keyword evidence="9" id="KW-0472">Membrane</keyword>
<comment type="subcellular location">
    <subcellularLocation>
        <location evidence="1">Cell envelope</location>
    </subcellularLocation>
    <subcellularLocation>
        <location evidence="2">Secreted</location>
    </subcellularLocation>
</comment>
<keyword evidence="5" id="KW-0732">Signal</keyword>
<evidence type="ECO:0000256" key="4">
    <source>
        <dbReference type="ARBA" id="ARBA00022525"/>
    </source>
</evidence>
<dbReference type="GO" id="GO:0006412">
    <property type="term" value="P:translation"/>
    <property type="evidence" value="ECO:0007669"/>
    <property type="project" value="InterPro"/>
</dbReference>
<dbReference type="Gene3D" id="4.10.960.10">
    <property type="entry name" value="Ribosomal protein L3, domain 3"/>
    <property type="match status" value="1"/>
</dbReference>
<evidence type="ECO:0000256" key="6">
    <source>
        <dbReference type="ARBA" id="ARBA00022980"/>
    </source>
</evidence>
<dbReference type="GO" id="GO:0003735">
    <property type="term" value="F:structural constituent of ribosome"/>
    <property type="evidence" value="ECO:0007669"/>
    <property type="project" value="InterPro"/>
</dbReference>
<dbReference type="InterPro" id="IPR044892">
    <property type="entry name" value="Ribosomal_L3_dom_3_arc_sf"/>
</dbReference>
<feature type="domain" description="DUF642" evidence="10">
    <location>
        <begin position="161"/>
        <end position="326"/>
    </location>
</feature>